<comment type="caution">
    <text evidence="1">The sequence shown here is derived from an EMBL/GenBank/DDBJ whole genome shotgun (WGS) entry which is preliminary data.</text>
</comment>
<sequence length="378" mass="43068">MFVCRYYRESWHSQQEKLAIELKKEKQIEQIPSGATLVPSVPSFQSLPSSPSSSTAAVLTKKPQSGDKSCGILLGLFGMYQRDADKDRSIPQAKKRMFSLPSPPPKELFPVSFFSFLESIFISNEEDEKEFFESCVECRKTVKEEEEESKDSSLKEECEFIPPYSLLEKLRESEWLCDVMTIVDRERLCGKRRFSSQSQCQEQDQAKVIVKSESESLELPKKEPSSESTCSKSYTHDCLSFSSLILPTSISWRPFVPLLSRSLSEQTIHALDSFLTFFPKPAQVFNMTGVIGRGRRAQEREYKVAYAGIDVISYRSVRDDAFHAQQKIGKSERNPKHTSIGEINADLEKNLFKSLEKPLAPKAGKFSSRRTSIFKELK</sequence>
<reference evidence="1" key="1">
    <citation type="submission" date="2022-03" db="EMBL/GenBank/DDBJ databases">
        <title>Draft genome sequence of Aduncisulcus paluster, a free-living microaerophilic Fornicata.</title>
        <authorList>
            <person name="Yuyama I."/>
            <person name="Kume K."/>
            <person name="Tamura T."/>
            <person name="Inagaki Y."/>
            <person name="Hashimoto T."/>
        </authorList>
    </citation>
    <scope>NUCLEOTIDE SEQUENCE</scope>
    <source>
        <strain evidence="1">NY0171</strain>
    </source>
</reference>
<gene>
    <name evidence="1" type="ORF">ADUPG1_008945</name>
</gene>
<keyword evidence="2" id="KW-1185">Reference proteome</keyword>
<name>A0ABQ5KTU7_9EUKA</name>
<evidence type="ECO:0000313" key="2">
    <source>
        <dbReference type="Proteomes" id="UP001057375"/>
    </source>
</evidence>
<dbReference type="EMBL" id="BQXS01011087">
    <property type="protein sequence ID" value="GKT35877.1"/>
    <property type="molecule type" value="Genomic_DNA"/>
</dbReference>
<dbReference type="Proteomes" id="UP001057375">
    <property type="component" value="Unassembled WGS sequence"/>
</dbReference>
<proteinExistence type="predicted"/>
<protein>
    <submittedName>
        <fullName evidence="1">Uncharacterized protein</fullName>
    </submittedName>
</protein>
<evidence type="ECO:0000313" key="1">
    <source>
        <dbReference type="EMBL" id="GKT35877.1"/>
    </source>
</evidence>
<organism evidence="1 2">
    <name type="scientific">Aduncisulcus paluster</name>
    <dbReference type="NCBI Taxonomy" id="2918883"/>
    <lineage>
        <taxon>Eukaryota</taxon>
        <taxon>Metamonada</taxon>
        <taxon>Carpediemonas-like organisms</taxon>
        <taxon>Aduncisulcus</taxon>
    </lineage>
</organism>
<accession>A0ABQ5KTU7</accession>